<keyword evidence="7" id="KW-0407">Ion channel</keyword>
<organism evidence="11 12">
    <name type="scientific">Limosilactobacillus reuteri MM4-1A</name>
    <dbReference type="NCBI Taxonomy" id="548485"/>
    <lineage>
        <taxon>Bacteria</taxon>
        <taxon>Bacillati</taxon>
        <taxon>Bacillota</taxon>
        <taxon>Bacilli</taxon>
        <taxon>Lactobacillales</taxon>
        <taxon>Lactobacillaceae</taxon>
        <taxon>Limosilactobacillus</taxon>
    </lineage>
</organism>
<feature type="coiled-coil region" evidence="8">
    <location>
        <begin position="214"/>
        <end position="244"/>
    </location>
</feature>
<feature type="transmembrane region" description="Helical" evidence="9">
    <location>
        <begin position="160"/>
        <end position="178"/>
    </location>
</feature>
<name>A0A828RI40_LIMRT</name>
<keyword evidence="4 9" id="KW-1133">Transmembrane helix</keyword>
<dbReference type="Gene3D" id="1.20.120.350">
    <property type="entry name" value="Voltage-gated potassium channels. Chain C"/>
    <property type="match status" value="1"/>
</dbReference>
<dbReference type="InterPro" id="IPR028325">
    <property type="entry name" value="VG_K_chnl"/>
</dbReference>
<feature type="transmembrane region" description="Helical" evidence="9">
    <location>
        <begin position="79"/>
        <end position="98"/>
    </location>
</feature>
<dbReference type="PRINTS" id="PR00169">
    <property type="entry name" value="KCHANNEL"/>
</dbReference>
<dbReference type="GO" id="GO:0008076">
    <property type="term" value="C:voltage-gated potassium channel complex"/>
    <property type="evidence" value="ECO:0007669"/>
    <property type="project" value="InterPro"/>
</dbReference>
<accession>A0A828RI40</accession>
<evidence type="ECO:0000259" key="10">
    <source>
        <dbReference type="Pfam" id="PF07885"/>
    </source>
</evidence>
<evidence type="ECO:0000313" key="12">
    <source>
        <dbReference type="Proteomes" id="UP000004335"/>
    </source>
</evidence>
<comment type="subcellular location">
    <subcellularLocation>
        <location evidence="1">Membrane</location>
        <topology evidence="1">Multi-pass membrane protein</topology>
    </subcellularLocation>
</comment>
<feature type="transmembrane region" description="Helical" evidence="9">
    <location>
        <begin position="131"/>
        <end position="151"/>
    </location>
</feature>
<feature type="domain" description="Potassium channel" evidence="10">
    <location>
        <begin position="137"/>
        <end position="210"/>
    </location>
</feature>
<keyword evidence="8" id="KW-0175">Coiled coil</keyword>
<evidence type="ECO:0000256" key="8">
    <source>
        <dbReference type="SAM" id="Coils"/>
    </source>
</evidence>
<evidence type="ECO:0000256" key="9">
    <source>
        <dbReference type="SAM" id="Phobius"/>
    </source>
</evidence>
<dbReference type="Proteomes" id="UP000004335">
    <property type="component" value="Unassembled WGS sequence"/>
</dbReference>
<dbReference type="SUPFAM" id="SSF81324">
    <property type="entry name" value="Voltage-gated potassium channels"/>
    <property type="match status" value="1"/>
</dbReference>
<proteinExistence type="predicted"/>
<comment type="caution">
    <text evidence="11">The sequence shown here is derived from an EMBL/GenBank/DDBJ whole genome shotgun (WGS) entry which is preliminary data.</text>
</comment>
<dbReference type="InterPro" id="IPR027359">
    <property type="entry name" value="Volt_channel_dom_sf"/>
</dbReference>
<dbReference type="Pfam" id="PF07885">
    <property type="entry name" value="Ion_trans_2"/>
    <property type="match status" value="1"/>
</dbReference>
<evidence type="ECO:0000256" key="1">
    <source>
        <dbReference type="ARBA" id="ARBA00004141"/>
    </source>
</evidence>
<keyword evidence="6 9" id="KW-0472">Membrane</keyword>
<dbReference type="AlphaFoldDB" id="A0A828RI40"/>
<dbReference type="InterPro" id="IPR013099">
    <property type="entry name" value="K_chnl_dom"/>
</dbReference>
<feature type="transmembrane region" description="Helical" evidence="9">
    <location>
        <begin position="12"/>
        <end position="36"/>
    </location>
</feature>
<keyword evidence="2" id="KW-0813">Transport</keyword>
<evidence type="ECO:0000313" key="11">
    <source>
        <dbReference type="EMBL" id="EGC15136.1"/>
    </source>
</evidence>
<dbReference type="GO" id="GO:0005249">
    <property type="term" value="F:voltage-gated potassium channel activity"/>
    <property type="evidence" value="ECO:0007669"/>
    <property type="project" value="InterPro"/>
</dbReference>
<feature type="transmembrane region" description="Helical" evidence="9">
    <location>
        <begin position="48"/>
        <end position="67"/>
    </location>
</feature>
<dbReference type="PANTHER" id="PTHR11537:SF254">
    <property type="entry name" value="POTASSIUM VOLTAGE-GATED CHANNEL PROTEIN SHAB"/>
    <property type="match status" value="1"/>
</dbReference>
<evidence type="ECO:0000256" key="7">
    <source>
        <dbReference type="ARBA" id="ARBA00023303"/>
    </source>
</evidence>
<sequence>MGRRKIVHKKFTYIVYQIIMAILAVISIGMLIAYYAKRINIDTYPYNMIDNGIWLVFFTDYVIRLIISPNKREFVKDNIFDLLSIIPASSLFFLFRIGQIGRTFQMLKLMRIMRLVGFTGRLGVFFERNELLYYLYITIAVIMVAAAMFCISEKVSYETALWWAITTATTIGYGDVIPKTGIGRAAAIVLMLLGIGFIGMLTSTITEFFAKKDERKISAQLVKIQHENRQLKAELDEIKRLIQKNKR</sequence>
<evidence type="ECO:0000256" key="5">
    <source>
        <dbReference type="ARBA" id="ARBA00023065"/>
    </source>
</evidence>
<dbReference type="EMBL" id="ACGX02000006">
    <property type="protein sequence ID" value="EGC15136.1"/>
    <property type="molecule type" value="Genomic_DNA"/>
</dbReference>
<keyword evidence="3 9" id="KW-0812">Transmembrane</keyword>
<evidence type="ECO:0000256" key="2">
    <source>
        <dbReference type="ARBA" id="ARBA00022448"/>
    </source>
</evidence>
<dbReference type="GO" id="GO:0001508">
    <property type="term" value="P:action potential"/>
    <property type="evidence" value="ECO:0007669"/>
    <property type="project" value="TreeGrafter"/>
</dbReference>
<protein>
    <submittedName>
        <fullName evidence="11">Ion channel</fullName>
    </submittedName>
</protein>
<reference evidence="11 12" key="1">
    <citation type="submission" date="2011-01" db="EMBL/GenBank/DDBJ databases">
        <authorList>
            <person name="Muzny D."/>
            <person name="Qin X."/>
            <person name="Buhay C."/>
            <person name="Dugan-Rocha S."/>
            <person name="Ding Y."/>
            <person name="Chen G."/>
            <person name="Hawes A."/>
            <person name="Holder M."/>
            <person name="Jhangiani S."/>
            <person name="Johnson A."/>
            <person name="Khan Z."/>
            <person name="Li Z."/>
            <person name="Liu W."/>
            <person name="Liu X."/>
            <person name="Perez L."/>
            <person name="Shen H."/>
            <person name="Wang Q."/>
            <person name="Watt J."/>
            <person name="Xi L."/>
            <person name="Xin Y."/>
            <person name="Zhou J."/>
            <person name="Deng J."/>
            <person name="Jiang H."/>
            <person name="Liu Y."/>
            <person name="Qu J."/>
            <person name="Song X.-Z."/>
            <person name="Zhang L."/>
            <person name="Villasana D."/>
            <person name="Johnson A."/>
            <person name="Liu J."/>
            <person name="Liyanage D."/>
            <person name="Lorensuhewa L."/>
            <person name="Robinson T."/>
            <person name="Song A."/>
            <person name="Song B.-B."/>
            <person name="Dinh H."/>
            <person name="Thornton R."/>
            <person name="Coyle M."/>
            <person name="Francisco L."/>
            <person name="Jackson L."/>
            <person name="Javaid M."/>
            <person name="Korchina V."/>
            <person name="Kovar C."/>
            <person name="Mata R."/>
            <person name="Mathew T."/>
            <person name="Ngo R."/>
            <person name="Nguyen L."/>
            <person name="Nguyen N."/>
            <person name="Okwuonu G."/>
            <person name="Ongeri F."/>
            <person name="Pham C."/>
            <person name="Simmons D."/>
            <person name="Wilczek-Boney K."/>
            <person name="Hale W."/>
            <person name="Jakkamsetti A."/>
            <person name="Pham P."/>
            <person name="Ruth R."/>
            <person name="San Lucas F."/>
            <person name="Warren J."/>
            <person name="Zhang J."/>
            <person name="Zhao Z."/>
            <person name="Zhou C."/>
            <person name="Zhu D."/>
            <person name="Lee S."/>
            <person name="Bess C."/>
            <person name="Blankenburg K."/>
            <person name="Forbes L."/>
            <person name="Fu Q."/>
            <person name="Gubbala S."/>
            <person name="Hirani K."/>
            <person name="Jayaseelan J.C."/>
            <person name="Lara F."/>
            <person name="Munidasa M."/>
            <person name="Palculict T."/>
            <person name="Patil S."/>
            <person name="Pu L.-L."/>
            <person name="Saada N."/>
            <person name="Tang L."/>
            <person name="Weissenberger G."/>
            <person name="Zhu Y."/>
            <person name="Hemphill L."/>
            <person name="Shang Y."/>
            <person name="Youmans B."/>
            <person name="Ayvaz T."/>
            <person name="Ross M."/>
            <person name="Santibanez J."/>
            <person name="Aqrawi P."/>
            <person name="Gross S."/>
            <person name="Joshi V."/>
            <person name="Fowler G."/>
            <person name="Nazareth L."/>
            <person name="Reid J."/>
            <person name="Worley K."/>
            <person name="Petrosino J."/>
            <person name="Highlander S."/>
            <person name="Gibbs R."/>
        </authorList>
    </citation>
    <scope>NUCLEOTIDE SEQUENCE [LARGE SCALE GENOMIC DNA]</scope>
    <source>
        <strain evidence="11 12">MM4-1A</strain>
    </source>
</reference>
<evidence type="ECO:0000256" key="6">
    <source>
        <dbReference type="ARBA" id="ARBA00023136"/>
    </source>
</evidence>
<gene>
    <name evidence="11" type="ORF">HMPREF0536_10785</name>
</gene>
<evidence type="ECO:0000256" key="4">
    <source>
        <dbReference type="ARBA" id="ARBA00022989"/>
    </source>
</evidence>
<dbReference type="Gene3D" id="1.10.287.70">
    <property type="match status" value="1"/>
</dbReference>
<keyword evidence="5" id="KW-0406">Ion transport</keyword>
<dbReference type="PANTHER" id="PTHR11537">
    <property type="entry name" value="VOLTAGE-GATED POTASSIUM CHANNEL"/>
    <property type="match status" value="1"/>
</dbReference>
<feature type="transmembrane region" description="Helical" evidence="9">
    <location>
        <begin position="184"/>
        <end position="210"/>
    </location>
</feature>
<evidence type="ECO:0000256" key="3">
    <source>
        <dbReference type="ARBA" id="ARBA00022692"/>
    </source>
</evidence>